<feature type="region of interest" description="Disordered" evidence="1">
    <location>
        <begin position="311"/>
        <end position="358"/>
    </location>
</feature>
<dbReference type="SUPFAM" id="SSF52540">
    <property type="entry name" value="P-loop containing nucleoside triphosphate hydrolases"/>
    <property type="match status" value="1"/>
</dbReference>
<reference evidence="2" key="2">
    <citation type="submission" date="2020-09" db="EMBL/GenBank/DDBJ databases">
        <authorList>
            <person name="Sun Q."/>
            <person name="Ohkuma M."/>
        </authorList>
    </citation>
    <scope>NUCLEOTIDE SEQUENCE</scope>
    <source>
        <strain evidence="2">JCM 4714</strain>
    </source>
</reference>
<organism evidence="2 3">
    <name type="scientific">Streptomyces alanosinicus</name>
    <dbReference type="NCBI Taxonomy" id="68171"/>
    <lineage>
        <taxon>Bacteria</taxon>
        <taxon>Bacillati</taxon>
        <taxon>Actinomycetota</taxon>
        <taxon>Actinomycetes</taxon>
        <taxon>Kitasatosporales</taxon>
        <taxon>Streptomycetaceae</taxon>
        <taxon>Streptomyces</taxon>
    </lineage>
</organism>
<gene>
    <name evidence="2" type="ORF">GCM10010339_47240</name>
</gene>
<dbReference type="Proteomes" id="UP000655443">
    <property type="component" value="Unassembled WGS sequence"/>
</dbReference>
<sequence length="358" mass="37849">MSDELLDGSSPAEEDVVGDGPLAHALEAGRTGTMQAAVAPLQAEQDAIVRSAHRGVTVVQGGPGTGRTVVALHRAAYVLYAFPRVAEQGVLVLGPNARFLDYIGQVLPSLGENDAVLSTCPGLAPVTRTAVEPPEAARTKGRGEWAEVLAAVVRSRQAPAGDFAVQVGQERVRLTDEEVAGAREAAATSGLAHNPARELFKRHLADQVTAALERAMAAALEDIDTEVAQSTGLDLDKAVAADLRALGLDGTPTAVPCTEFDADAVRAGLLDDAEVDRAVETLWPRLSAGPLVHGLLADADALARHLPSLTDRERSRLTRTPGPAGPTPTRRCWTRPRPWWRARPNAPSGMSWSTRPRN</sequence>
<dbReference type="EMBL" id="BMVG01000011">
    <property type="protein sequence ID" value="GHE06510.1"/>
    <property type="molecule type" value="Genomic_DNA"/>
</dbReference>
<proteinExistence type="predicted"/>
<feature type="compositionally biased region" description="Polar residues" evidence="1">
    <location>
        <begin position="348"/>
        <end position="358"/>
    </location>
</feature>
<dbReference type="InterPro" id="IPR027417">
    <property type="entry name" value="P-loop_NTPase"/>
</dbReference>
<comment type="caution">
    <text evidence="2">The sequence shown here is derived from an EMBL/GenBank/DDBJ whole genome shotgun (WGS) entry which is preliminary data.</text>
</comment>
<evidence type="ECO:0000313" key="3">
    <source>
        <dbReference type="Proteomes" id="UP000655443"/>
    </source>
</evidence>
<dbReference type="Gene3D" id="3.40.50.300">
    <property type="entry name" value="P-loop containing nucleotide triphosphate hydrolases"/>
    <property type="match status" value="1"/>
</dbReference>
<keyword evidence="3" id="KW-1185">Reference proteome</keyword>
<protein>
    <recommendedName>
        <fullName evidence="4">DNA helicase</fullName>
    </recommendedName>
</protein>
<dbReference type="AlphaFoldDB" id="A0A919D3U2"/>
<reference evidence="2" key="1">
    <citation type="journal article" date="2014" name="Int. J. Syst. Evol. Microbiol.">
        <title>Complete genome sequence of Corynebacterium casei LMG S-19264T (=DSM 44701T), isolated from a smear-ripened cheese.</title>
        <authorList>
            <consortium name="US DOE Joint Genome Institute (JGI-PGF)"/>
            <person name="Walter F."/>
            <person name="Albersmeier A."/>
            <person name="Kalinowski J."/>
            <person name="Ruckert C."/>
        </authorList>
    </citation>
    <scope>NUCLEOTIDE SEQUENCE</scope>
    <source>
        <strain evidence="2">JCM 4714</strain>
    </source>
</reference>
<accession>A0A919D3U2</accession>
<feature type="compositionally biased region" description="Low complexity" evidence="1">
    <location>
        <begin position="318"/>
        <end position="331"/>
    </location>
</feature>
<evidence type="ECO:0008006" key="4">
    <source>
        <dbReference type="Google" id="ProtNLM"/>
    </source>
</evidence>
<name>A0A919D3U2_9ACTN</name>
<evidence type="ECO:0000256" key="1">
    <source>
        <dbReference type="SAM" id="MobiDB-lite"/>
    </source>
</evidence>
<evidence type="ECO:0000313" key="2">
    <source>
        <dbReference type="EMBL" id="GHE06510.1"/>
    </source>
</evidence>